<feature type="region of interest" description="Disordered" evidence="1">
    <location>
        <begin position="322"/>
        <end position="360"/>
    </location>
</feature>
<protein>
    <submittedName>
        <fullName evidence="2">DUF2865 domain-containing protein</fullName>
    </submittedName>
</protein>
<dbReference type="Proteomes" id="UP000332515">
    <property type="component" value="Unassembled WGS sequence"/>
</dbReference>
<accession>A0A6A7XZR6</accession>
<gene>
    <name evidence="2" type="ORF">F0357_00770</name>
</gene>
<feature type="compositionally biased region" description="Basic and acidic residues" evidence="1">
    <location>
        <begin position="189"/>
        <end position="198"/>
    </location>
</feature>
<dbReference type="EMBL" id="VWNA01000001">
    <property type="protein sequence ID" value="MQT11229.1"/>
    <property type="molecule type" value="Genomic_DNA"/>
</dbReference>
<comment type="caution">
    <text evidence="2">The sequence shown here is derived from an EMBL/GenBank/DDBJ whole genome shotgun (WGS) entry which is preliminary data.</text>
</comment>
<evidence type="ECO:0000256" key="1">
    <source>
        <dbReference type="SAM" id="MobiDB-lite"/>
    </source>
</evidence>
<organism evidence="2 3">
    <name type="scientific">Segnochrobactrum spirostomi</name>
    <dbReference type="NCBI Taxonomy" id="2608987"/>
    <lineage>
        <taxon>Bacteria</taxon>
        <taxon>Pseudomonadati</taxon>
        <taxon>Pseudomonadota</taxon>
        <taxon>Alphaproteobacteria</taxon>
        <taxon>Hyphomicrobiales</taxon>
        <taxon>Segnochrobactraceae</taxon>
        <taxon>Segnochrobactrum</taxon>
    </lineage>
</organism>
<sequence>MTIIGCRPPRRGLSVWRGWQRRTIRVSTREMRAYAFRAAGRSVERMAMARKMWAGLAVAVVASLGAVCPNAASADACSALQAQINAANASGDLRRAAALSGQMAACHNPKGTHASKGKKVATEAKAPPVQQASAGNPIQNFFGMLFGQKPAEAPQAEPPATKRSRTTQRRPETALSAPVGSGPAHLLSTKKEKDEPKESFRTLCVRTCDGYFFPISPSTARENFARDAEACHAYCPASEVKLYIQPAGQPSDPMVSEDGQPYGKLPSAYLFRTISKPGCTCALPENGASATAAEKNPVGTPEGAAPLVPVVTITPANLDTGTPAAPVTAKSTTAPASAPAASAAPAVASQPATAPATSAPLRIRTVGPTYLQNP</sequence>
<dbReference type="InterPro" id="IPR021293">
    <property type="entry name" value="DUF2865"/>
</dbReference>
<reference evidence="2 3" key="1">
    <citation type="submission" date="2019-09" db="EMBL/GenBank/DDBJ databases">
        <title>Segnochrobactrum spirostomi gen. nov., sp. nov., isolated from the ciliate Spirostomum cf. yagiui and description of a novel family, Segnochrobactraceae fam. nov. within the order Rhizobiales of the class Alphaproteobacteria.</title>
        <authorList>
            <person name="Akter S."/>
            <person name="Shazib S.U.A."/>
            <person name="Shin M.K."/>
        </authorList>
    </citation>
    <scope>NUCLEOTIDE SEQUENCE [LARGE SCALE GENOMIC DNA]</scope>
    <source>
        <strain evidence="2 3">Sp-1</strain>
    </source>
</reference>
<evidence type="ECO:0000313" key="3">
    <source>
        <dbReference type="Proteomes" id="UP000332515"/>
    </source>
</evidence>
<dbReference type="AlphaFoldDB" id="A0A6A7XZR6"/>
<feature type="region of interest" description="Disordered" evidence="1">
    <location>
        <begin position="109"/>
        <end position="133"/>
    </location>
</feature>
<keyword evidence="3" id="KW-1185">Reference proteome</keyword>
<dbReference type="Pfam" id="PF11064">
    <property type="entry name" value="DUF2865"/>
    <property type="match status" value="1"/>
</dbReference>
<evidence type="ECO:0000313" key="2">
    <source>
        <dbReference type="EMBL" id="MQT11229.1"/>
    </source>
</evidence>
<name>A0A6A7XZR6_9HYPH</name>
<proteinExistence type="predicted"/>
<feature type="region of interest" description="Disordered" evidence="1">
    <location>
        <begin position="151"/>
        <end position="198"/>
    </location>
</feature>
<dbReference type="RefSeq" id="WP_153477665.1">
    <property type="nucleotide sequence ID" value="NZ_VWNA01000001.1"/>
</dbReference>